<protein>
    <submittedName>
        <fullName evidence="2">NADPH-dependent FMN reductase</fullName>
        <ecNumber evidence="2">1.-.-.-</ecNumber>
    </submittedName>
</protein>
<reference evidence="3" key="1">
    <citation type="journal article" date="2019" name="Int. J. Syst. Evol. Microbiol.">
        <title>The Global Catalogue of Microorganisms (GCM) 10K type strain sequencing project: providing services to taxonomists for standard genome sequencing and annotation.</title>
        <authorList>
            <consortium name="The Broad Institute Genomics Platform"/>
            <consortium name="The Broad Institute Genome Sequencing Center for Infectious Disease"/>
            <person name="Wu L."/>
            <person name="Ma J."/>
        </authorList>
    </citation>
    <scope>NUCLEOTIDE SEQUENCE [LARGE SCALE GENOMIC DNA]</scope>
    <source>
        <strain evidence="3">TBRC 1276</strain>
    </source>
</reference>
<dbReference type="PANTHER" id="PTHR30543:SF21">
    <property type="entry name" value="NAD(P)H-DEPENDENT FMN REDUCTASE LOT6"/>
    <property type="match status" value="1"/>
</dbReference>
<dbReference type="InterPro" id="IPR029039">
    <property type="entry name" value="Flavoprotein-like_sf"/>
</dbReference>
<accession>A0ABV8G0H2</accession>
<dbReference type="EC" id="1.-.-.-" evidence="2"/>
<dbReference type="SUPFAM" id="SSF52218">
    <property type="entry name" value="Flavoproteins"/>
    <property type="match status" value="1"/>
</dbReference>
<dbReference type="EMBL" id="JBHSBI010000001">
    <property type="protein sequence ID" value="MFC4006026.1"/>
    <property type="molecule type" value="Genomic_DNA"/>
</dbReference>
<name>A0ABV8G0H2_9ACTN</name>
<evidence type="ECO:0000313" key="2">
    <source>
        <dbReference type="EMBL" id="MFC4006026.1"/>
    </source>
</evidence>
<proteinExistence type="predicted"/>
<dbReference type="Gene3D" id="3.40.50.360">
    <property type="match status" value="1"/>
</dbReference>
<keyword evidence="2" id="KW-0560">Oxidoreductase</keyword>
<dbReference type="PANTHER" id="PTHR30543">
    <property type="entry name" value="CHROMATE REDUCTASE"/>
    <property type="match status" value="1"/>
</dbReference>
<evidence type="ECO:0000313" key="3">
    <source>
        <dbReference type="Proteomes" id="UP001595851"/>
    </source>
</evidence>
<keyword evidence="3" id="KW-1185">Reference proteome</keyword>
<feature type="domain" description="NADPH-dependent FMN reductase-like" evidence="1">
    <location>
        <begin position="19"/>
        <end position="162"/>
    </location>
</feature>
<gene>
    <name evidence="2" type="ORF">ACFOY2_02245</name>
</gene>
<evidence type="ECO:0000259" key="1">
    <source>
        <dbReference type="Pfam" id="PF03358"/>
    </source>
</evidence>
<dbReference type="InterPro" id="IPR005025">
    <property type="entry name" value="FMN_Rdtase-like_dom"/>
</dbReference>
<dbReference type="Pfam" id="PF03358">
    <property type="entry name" value="FMN_red"/>
    <property type="match status" value="1"/>
</dbReference>
<dbReference type="InterPro" id="IPR050712">
    <property type="entry name" value="NAD(P)H-dep_reductase"/>
</dbReference>
<dbReference type="RefSeq" id="WP_379526189.1">
    <property type="nucleotide sequence ID" value="NZ_JBHSBI010000001.1"/>
</dbReference>
<dbReference type="GO" id="GO:0016491">
    <property type="term" value="F:oxidoreductase activity"/>
    <property type="evidence" value="ECO:0007669"/>
    <property type="project" value="UniProtKB-KW"/>
</dbReference>
<organism evidence="2 3">
    <name type="scientific">Nonomuraea purpurea</name>
    <dbReference type="NCBI Taxonomy" id="1849276"/>
    <lineage>
        <taxon>Bacteria</taxon>
        <taxon>Bacillati</taxon>
        <taxon>Actinomycetota</taxon>
        <taxon>Actinomycetes</taxon>
        <taxon>Streptosporangiales</taxon>
        <taxon>Streptosporangiaceae</taxon>
        <taxon>Nonomuraea</taxon>
    </lineage>
</organism>
<dbReference type="Proteomes" id="UP001595851">
    <property type="component" value="Unassembled WGS sequence"/>
</dbReference>
<comment type="caution">
    <text evidence="2">The sequence shown here is derived from an EMBL/GenBank/DDBJ whole genome shotgun (WGS) entry which is preliminary data.</text>
</comment>
<sequence length="204" mass="22148">MRSTIQPPTADQSELTSGPKVAIIVGSTRPGRKAETVASWVHDIAARRNDATYEVVDIADYPLPHLDEPVPPRAGHYSHPHTQAWAQKISAFDAYVFVTPEYNASVPGVLKNAIDFLYAEWNGKAAGFVGYGIQGGTRAVEHLRQVLSDLEVVDIPTTVALTLADDFQEHIHFTPSTAPTKNVALLLDELVAHLAQSKGAEHAH</sequence>